<organism evidence="1 2">
    <name type="scientific">Bauhinia variegata</name>
    <name type="common">Purple orchid tree</name>
    <name type="synonym">Phanera variegata</name>
    <dbReference type="NCBI Taxonomy" id="167791"/>
    <lineage>
        <taxon>Eukaryota</taxon>
        <taxon>Viridiplantae</taxon>
        <taxon>Streptophyta</taxon>
        <taxon>Embryophyta</taxon>
        <taxon>Tracheophyta</taxon>
        <taxon>Spermatophyta</taxon>
        <taxon>Magnoliopsida</taxon>
        <taxon>eudicotyledons</taxon>
        <taxon>Gunneridae</taxon>
        <taxon>Pentapetalae</taxon>
        <taxon>rosids</taxon>
        <taxon>fabids</taxon>
        <taxon>Fabales</taxon>
        <taxon>Fabaceae</taxon>
        <taxon>Cercidoideae</taxon>
        <taxon>Cercideae</taxon>
        <taxon>Bauhiniinae</taxon>
        <taxon>Bauhinia</taxon>
    </lineage>
</organism>
<evidence type="ECO:0000313" key="2">
    <source>
        <dbReference type="Proteomes" id="UP000828941"/>
    </source>
</evidence>
<keyword evidence="2" id="KW-1185">Reference proteome</keyword>
<sequence>MNRTRLVPGGGWLVRKLCTAPEKASQVKQSGYELRLYRMLSSVETRGETVSQTLNRYIEEGKFIKKYELERCIKELRKYLKFQHALEIMEWMQMRKINFSYVDFAVHLDLISKTKGVVAAENYFNGLPPGARNKLTYGALLNCYCKEAMKDKALAIFEKMKELNYVTTLAFDNLMSLYMRLGQPENVHRLVRDMKQRNLPMNSFTYHVWMNSFSSLNDIAGAERVYEEMKKEDEQKISWITYSNLAAIYVKAEQFEKAESALKMLEKEAKPRQREPYHFLLSLYGKTGNLSELYRVWNSLKSVYPMTNISYLVMLQALSRLKDIEGLTECYKEWKSSCTSYDIRLANTAVGAYLSQDMLEEAELVLEDATRRRKGYLWKIHEMFMLFFLKHRQLDEALSHLGAIASGAKDYGWCPSSEVLNAFLKYYEDEKDVDGVQELQKILKTYNFDPSLLE</sequence>
<name>A0ACB9KWN4_BAUVA</name>
<dbReference type="Proteomes" id="UP000828941">
    <property type="component" value="Chromosome 13"/>
</dbReference>
<proteinExistence type="predicted"/>
<evidence type="ECO:0000313" key="1">
    <source>
        <dbReference type="EMBL" id="KAI4301522.1"/>
    </source>
</evidence>
<dbReference type="EMBL" id="CM039438">
    <property type="protein sequence ID" value="KAI4301522.1"/>
    <property type="molecule type" value="Genomic_DNA"/>
</dbReference>
<protein>
    <submittedName>
        <fullName evidence="1">Uncharacterized protein</fullName>
    </submittedName>
</protein>
<accession>A0ACB9KWN4</accession>
<gene>
    <name evidence="1" type="ORF">L6164_034792</name>
</gene>
<comment type="caution">
    <text evidence="1">The sequence shown here is derived from an EMBL/GenBank/DDBJ whole genome shotgun (WGS) entry which is preliminary data.</text>
</comment>
<reference evidence="1 2" key="1">
    <citation type="journal article" date="2022" name="DNA Res.">
        <title>Chromosomal-level genome assembly of the orchid tree Bauhinia variegata (Leguminosae; Cercidoideae) supports the allotetraploid origin hypothesis of Bauhinia.</title>
        <authorList>
            <person name="Zhong Y."/>
            <person name="Chen Y."/>
            <person name="Zheng D."/>
            <person name="Pang J."/>
            <person name="Liu Y."/>
            <person name="Luo S."/>
            <person name="Meng S."/>
            <person name="Qian L."/>
            <person name="Wei D."/>
            <person name="Dai S."/>
            <person name="Zhou R."/>
        </authorList>
    </citation>
    <scope>NUCLEOTIDE SEQUENCE [LARGE SCALE GENOMIC DNA]</scope>
    <source>
        <strain evidence="1">BV-YZ2020</strain>
    </source>
</reference>